<feature type="transmembrane region" description="Helical" evidence="8">
    <location>
        <begin position="335"/>
        <end position="358"/>
    </location>
</feature>
<organism evidence="10 11">
    <name type="scientific">Penicillium antarcticum</name>
    <dbReference type="NCBI Taxonomy" id="416450"/>
    <lineage>
        <taxon>Eukaryota</taxon>
        <taxon>Fungi</taxon>
        <taxon>Dikarya</taxon>
        <taxon>Ascomycota</taxon>
        <taxon>Pezizomycotina</taxon>
        <taxon>Eurotiomycetes</taxon>
        <taxon>Eurotiomycetidae</taxon>
        <taxon>Eurotiales</taxon>
        <taxon>Aspergillaceae</taxon>
        <taxon>Penicillium</taxon>
    </lineage>
</organism>
<feature type="transmembrane region" description="Helical" evidence="8">
    <location>
        <begin position="184"/>
        <end position="202"/>
    </location>
</feature>
<feature type="region of interest" description="Disordered" evidence="9">
    <location>
        <begin position="16"/>
        <end position="57"/>
    </location>
</feature>
<comment type="subunit">
    <text evidence="3 8">Homooligomer.</text>
</comment>
<evidence type="ECO:0000256" key="8">
    <source>
        <dbReference type="RuleBase" id="RU367097"/>
    </source>
</evidence>
<keyword evidence="7 8" id="KW-0472">Membrane</keyword>
<protein>
    <recommendedName>
        <fullName evidence="8">GDP-mannose transporter</fullName>
        <shortName evidence="8">GMT</shortName>
    </recommendedName>
</protein>
<gene>
    <name evidence="10" type="ORF">PENANT_c012G10223</name>
</gene>
<dbReference type="GO" id="GO:0030659">
    <property type="term" value="C:cytoplasmic vesicle membrane"/>
    <property type="evidence" value="ECO:0007669"/>
    <property type="project" value="UniProtKB-SubCell"/>
</dbReference>
<proteinExistence type="inferred from homology"/>
<reference evidence="11" key="1">
    <citation type="journal article" date="2017" name="Nat. Microbiol.">
        <title>Global analysis of biosynthetic gene clusters reveals vast potential of secondary metabolite production in Penicillium species.</title>
        <authorList>
            <person name="Nielsen J.C."/>
            <person name="Grijseels S."/>
            <person name="Prigent S."/>
            <person name="Ji B."/>
            <person name="Dainat J."/>
            <person name="Nielsen K.F."/>
            <person name="Frisvad J.C."/>
            <person name="Workman M."/>
            <person name="Nielsen J."/>
        </authorList>
    </citation>
    <scope>NUCLEOTIDE SEQUENCE [LARGE SCALE GENOMIC DNA]</scope>
    <source>
        <strain evidence="11">IBT 31811</strain>
    </source>
</reference>
<comment type="similarity">
    <text evidence="2 8">Belongs to the TPT transporter family. SLC35D subfamily.</text>
</comment>
<sequence>MLTSFRELRSKLNGAEGWSRLPSFSGYSSPDAEETKSLGENDDSELQPLKQPEDGQRKAPGKLRLVLSITINVVSTVSIVFTNKYIFSNEKLRNCQMAFASYHFFITGLTLWVISQPCCGGFVAKSIPLYRNMHLIVLMAAQVILQNLSLANSSVIFHQLVRLLLTPATALVGFALYRTVIPRASILPMLILIMGVGTIFWFDTRSTNNTAVATSSKGVICAFSGVLASALYTALVGGYQKKLQVSSMQLLLNQAPVSATLLLCMVPFLDAPAATTELSPSLYLAIFASGFFACLVNVSQFAVIDAVGPVSSTVIGHLKTCTIVGLGWYLSGQPIANQSIAGLALTLLGMGLYMTAVLKNRR</sequence>
<evidence type="ECO:0000313" key="11">
    <source>
        <dbReference type="Proteomes" id="UP000191672"/>
    </source>
</evidence>
<keyword evidence="6 8" id="KW-1133">Transmembrane helix</keyword>
<comment type="caution">
    <text evidence="10">The sequence shown here is derived from an EMBL/GenBank/DDBJ whole genome shotgun (WGS) entry which is preliminary data.</text>
</comment>
<dbReference type="EMBL" id="MDYN01000012">
    <property type="protein sequence ID" value="OQD84652.1"/>
    <property type="molecule type" value="Genomic_DNA"/>
</dbReference>
<evidence type="ECO:0000256" key="9">
    <source>
        <dbReference type="SAM" id="MobiDB-lite"/>
    </source>
</evidence>
<keyword evidence="8" id="KW-0333">Golgi apparatus</keyword>
<dbReference type="Proteomes" id="UP000191672">
    <property type="component" value="Unassembled WGS sequence"/>
</dbReference>
<dbReference type="PANTHER" id="PTHR11132">
    <property type="entry name" value="SOLUTE CARRIER FAMILY 35"/>
    <property type="match status" value="1"/>
</dbReference>
<dbReference type="AlphaFoldDB" id="A0A1V6Q6R9"/>
<comment type="function">
    <text evidence="1 8">Involved in the import of GDP-mannose from the cytoplasm into the Golgi lumen.</text>
</comment>
<dbReference type="GO" id="GO:0000139">
    <property type="term" value="C:Golgi membrane"/>
    <property type="evidence" value="ECO:0007669"/>
    <property type="project" value="UniProtKB-SubCell"/>
</dbReference>
<dbReference type="GO" id="GO:0005789">
    <property type="term" value="C:endoplasmic reticulum membrane"/>
    <property type="evidence" value="ECO:0007669"/>
    <property type="project" value="UniProtKB-SubCell"/>
</dbReference>
<feature type="transmembrane region" description="Helical" evidence="8">
    <location>
        <begin position="135"/>
        <end position="154"/>
    </location>
</feature>
<evidence type="ECO:0000256" key="7">
    <source>
        <dbReference type="ARBA" id="ARBA00023136"/>
    </source>
</evidence>
<dbReference type="STRING" id="416450.A0A1V6Q6R9"/>
<feature type="transmembrane region" description="Helical" evidence="8">
    <location>
        <begin position="99"/>
        <end position="123"/>
    </location>
</feature>
<evidence type="ECO:0000256" key="3">
    <source>
        <dbReference type="ARBA" id="ARBA00011182"/>
    </source>
</evidence>
<accession>A0A1V6Q6R9</accession>
<feature type="transmembrane region" description="Helical" evidence="8">
    <location>
        <begin position="281"/>
        <end position="298"/>
    </location>
</feature>
<keyword evidence="8" id="KW-0762">Sugar transport</keyword>
<comment type="subcellular location">
    <subcellularLocation>
        <location evidence="8">Golgi apparatus membrane</location>
        <topology evidence="8">Multi-pass membrane protein</topology>
    </subcellularLocation>
    <subcellularLocation>
        <location evidence="8">Cytoplasmic vesicle membrane</location>
        <topology evidence="8">Multi-pass membrane protein</topology>
    </subcellularLocation>
    <subcellularLocation>
        <location evidence="8">Endoplasmic reticulum membrane</location>
        <topology evidence="8">Multi-pass membrane protein</topology>
    </subcellularLocation>
</comment>
<keyword evidence="11" id="KW-1185">Reference proteome</keyword>
<feature type="transmembrane region" description="Helical" evidence="8">
    <location>
        <begin position="65"/>
        <end position="87"/>
    </location>
</feature>
<evidence type="ECO:0000313" key="10">
    <source>
        <dbReference type="EMBL" id="OQD84652.1"/>
    </source>
</evidence>
<evidence type="ECO:0000256" key="5">
    <source>
        <dbReference type="ARBA" id="ARBA00022824"/>
    </source>
</evidence>
<evidence type="ECO:0000256" key="2">
    <source>
        <dbReference type="ARBA" id="ARBA00010425"/>
    </source>
</evidence>
<feature type="transmembrane region" description="Helical" evidence="8">
    <location>
        <begin position="214"/>
        <end position="238"/>
    </location>
</feature>
<keyword evidence="8" id="KW-0968">Cytoplasmic vesicle</keyword>
<feature type="transmembrane region" description="Helical" evidence="8">
    <location>
        <begin position="250"/>
        <end position="269"/>
    </location>
</feature>
<evidence type="ECO:0000256" key="6">
    <source>
        <dbReference type="ARBA" id="ARBA00022989"/>
    </source>
</evidence>
<evidence type="ECO:0000256" key="1">
    <source>
        <dbReference type="ARBA" id="ARBA00003420"/>
    </source>
</evidence>
<evidence type="ECO:0000256" key="4">
    <source>
        <dbReference type="ARBA" id="ARBA00022692"/>
    </source>
</evidence>
<keyword evidence="4 8" id="KW-0812">Transmembrane</keyword>
<keyword evidence="8" id="KW-0813">Transport</keyword>
<keyword evidence="5 8" id="KW-0256">Endoplasmic reticulum</keyword>
<dbReference type="OrthoDB" id="5547497at2759"/>
<name>A0A1V6Q6R9_9EURO</name>
<dbReference type="InterPro" id="IPR050186">
    <property type="entry name" value="TPT_transporter"/>
</dbReference>